<evidence type="ECO:0000313" key="3">
    <source>
        <dbReference type="EMBL" id="PWE17724.1"/>
    </source>
</evidence>
<dbReference type="EMBL" id="QEXV01000003">
    <property type="protein sequence ID" value="PWE17724.1"/>
    <property type="molecule type" value="Genomic_DNA"/>
</dbReference>
<evidence type="ECO:0000256" key="2">
    <source>
        <dbReference type="SAM" id="MobiDB-lite"/>
    </source>
</evidence>
<evidence type="ECO:0000256" key="1">
    <source>
        <dbReference type="SAM" id="Coils"/>
    </source>
</evidence>
<reference evidence="4" key="1">
    <citation type="submission" date="2018-05" db="EMBL/GenBank/DDBJ databases">
        <authorList>
            <person name="Liu B.-T."/>
        </authorList>
    </citation>
    <scope>NUCLEOTIDE SEQUENCE [LARGE SCALE GENOMIC DNA]</scope>
    <source>
        <strain evidence="4">WD6-1</strain>
    </source>
</reference>
<evidence type="ECO:0000313" key="4">
    <source>
        <dbReference type="Proteomes" id="UP000245168"/>
    </source>
</evidence>
<comment type="caution">
    <text evidence="3">The sequence shown here is derived from an EMBL/GenBank/DDBJ whole genome shotgun (WGS) entry which is preliminary data.</text>
</comment>
<accession>A0A2U2BUT6</accession>
<protein>
    <recommendedName>
        <fullName evidence="5">Cell division protein FtsL</fullName>
    </recommendedName>
</protein>
<evidence type="ECO:0008006" key="5">
    <source>
        <dbReference type="Google" id="ProtNLM"/>
    </source>
</evidence>
<dbReference type="Proteomes" id="UP000245168">
    <property type="component" value="Unassembled WGS sequence"/>
</dbReference>
<dbReference type="RefSeq" id="WP_109252955.1">
    <property type="nucleotide sequence ID" value="NZ_QEXV01000003.1"/>
</dbReference>
<sequence length="125" mass="13429">MSAWINVVGVVVTAALLAALYIAKTDASSAQDRLARLQAELAEERGRINTLTANIAHLEDPEHLRELARAHLGFEPARPSQEILLSDLPRVDPEDVEEDDEADARADDSGVARARVVRPGGGAGR</sequence>
<dbReference type="AlphaFoldDB" id="A0A2U2BUT6"/>
<keyword evidence="1" id="KW-0175">Coiled coil</keyword>
<dbReference type="OrthoDB" id="7631593at2"/>
<feature type="region of interest" description="Disordered" evidence="2">
    <location>
        <begin position="83"/>
        <end position="125"/>
    </location>
</feature>
<keyword evidence="4" id="KW-1185">Reference proteome</keyword>
<feature type="coiled-coil region" evidence="1">
    <location>
        <begin position="27"/>
        <end position="54"/>
    </location>
</feature>
<gene>
    <name evidence="3" type="ORF">DDZ18_08700</name>
</gene>
<proteinExistence type="predicted"/>
<name>A0A2U2BUT6_9PROT</name>
<organism evidence="3 4">
    <name type="scientific">Marinicauda salina</name>
    <dbReference type="NCBI Taxonomy" id="2135793"/>
    <lineage>
        <taxon>Bacteria</taxon>
        <taxon>Pseudomonadati</taxon>
        <taxon>Pseudomonadota</taxon>
        <taxon>Alphaproteobacteria</taxon>
        <taxon>Maricaulales</taxon>
        <taxon>Maricaulaceae</taxon>
        <taxon>Marinicauda</taxon>
    </lineage>
</organism>